<dbReference type="RefSeq" id="WP_345438121.1">
    <property type="nucleotide sequence ID" value="NZ_BAABKO010000002.1"/>
</dbReference>
<reference evidence="3" key="1">
    <citation type="journal article" date="2019" name="Int. J. Syst. Evol. Microbiol.">
        <title>The Global Catalogue of Microorganisms (GCM) 10K type strain sequencing project: providing services to taxonomists for standard genome sequencing and annotation.</title>
        <authorList>
            <consortium name="The Broad Institute Genomics Platform"/>
            <consortium name="The Broad Institute Genome Sequencing Center for Infectious Disease"/>
            <person name="Wu L."/>
            <person name="Ma J."/>
        </authorList>
    </citation>
    <scope>NUCLEOTIDE SEQUENCE [LARGE SCALE GENOMIC DNA]</scope>
    <source>
        <strain evidence="3">JCM 18537</strain>
    </source>
</reference>
<gene>
    <name evidence="2" type="ORF">GCM10023351_17400</name>
</gene>
<name>A0ABP9A3W8_9MICO</name>
<keyword evidence="3" id="KW-1185">Reference proteome</keyword>
<protein>
    <submittedName>
        <fullName evidence="2">Uncharacterized protein</fullName>
    </submittedName>
</protein>
<dbReference type="Proteomes" id="UP001501645">
    <property type="component" value="Unassembled WGS sequence"/>
</dbReference>
<comment type="caution">
    <text evidence="2">The sequence shown here is derived from an EMBL/GenBank/DDBJ whole genome shotgun (WGS) entry which is preliminary data.</text>
</comment>
<keyword evidence="1" id="KW-0472">Membrane</keyword>
<evidence type="ECO:0000313" key="3">
    <source>
        <dbReference type="Proteomes" id="UP001501645"/>
    </source>
</evidence>
<feature type="transmembrane region" description="Helical" evidence="1">
    <location>
        <begin position="22"/>
        <end position="45"/>
    </location>
</feature>
<accession>A0ABP9A3W8</accession>
<sequence length="46" mass="4965">MTASDDDDLEIYSSRRAQRVRITAWVALIALIATGGGAAIFSLLVR</sequence>
<organism evidence="2 3">
    <name type="scientific">Microbacterium gilvum</name>
    <dbReference type="NCBI Taxonomy" id="1336204"/>
    <lineage>
        <taxon>Bacteria</taxon>
        <taxon>Bacillati</taxon>
        <taxon>Actinomycetota</taxon>
        <taxon>Actinomycetes</taxon>
        <taxon>Micrococcales</taxon>
        <taxon>Microbacteriaceae</taxon>
        <taxon>Microbacterium</taxon>
    </lineage>
</organism>
<evidence type="ECO:0000256" key="1">
    <source>
        <dbReference type="SAM" id="Phobius"/>
    </source>
</evidence>
<dbReference type="EMBL" id="BAABKO010000002">
    <property type="protein sequence ID" value="GAA4773510.1"/>
    <property type="molecule type" value="Genomic_DNA"/>
</dbReference>
<keyword evidence="1" id="KW-1133">Transmembrane helix</keyword>
<evidence type="ECO:0000313" key="2">
    <source>
        <dbReference type="EMBL" id="GAA4773510.1"/>
    </source>
</evidence>
<proteinExistence type="predicted"/>
<keyword evidence="1" id="KW-0812">Transmembrane</keyword>